<evidence type="ECO:0000313" key="2">
    <source>
        <dbReference type="EMBL" id="EHM41045.1"/>
    </source>
</evidence>
<dbReference type="Gene3D" id="3.90.960.10">
    <property type="entry name" value="YbaK/aminoacyl-tRNA synthetase-associated domain"/>
    <property type="match status" value="1"/>
</dbReference>
<keyword evidence="2" id="KW-0436">Ligase</keyword>
<evidence type="ECO:0000259" key="1">
    <source>
        <dbReference type="Pfam" id="PF04073"/>
    </source>
</evidence>
<sequence length="156" mass="17011">MSIEKVKAYFERIGEGGRILEFEASTATVAQAAAAVGCEPGRIAKTMSFLVDGNPVLILYAGDVRVDNKKFKRTFHKKGRMIPVEEVEAYIGHEPGGVCPFAVKEGVPVYLDVSLKRYDTVYPAAGNGHSAVRTTPEELYILANAVAWVDTAKVYE</sequence>
<gene>
    <name evidence="2" type="ORF">HMPREF0080_01065</name>
</gene>
<dbReference type="STRING" id="861450.HMPREF0080_01065"/>
<dbReference type="HOGENOM" id="CLU_094875_0_3_9"/>
<dbReference type="Proteomes" id="UP000005481">
    <property type="component" value="Unassembled WGS sequence"/>
</dbReference>
<organism evidence="2 3">
    <name type="scientific">Anaeroglobus geminatus F0357</name>
    <dbReference type="NCBI Taxonomy" id="861450"/>
    <lineage>
        <taxon>Bacteria</taxon>
        <taxon>Bacillati</taxon>
        <taxon>Bacillota</taxon>
        <taxon>Negativicutes</taxon>
        <taxon>Veillonellales</taxon>
        <taxon>Veillonellaceae</taxon>
        <taxon>Anaeroglobus</taxon>
    </lineage>
</organism>
<keyword evidence="3" id="KW-1185">Reference proteome</keyword>
<feature type="domain" description="YbaK/aminoacyl-tRNA synthetase-associated" evidence="1">
    <location>
        <begin position="25"/>
        <end position="139"/>
    </location>
</feature>
<dbReference type="PANTHER" id="PTHR30411">
    <property type="entry name" value="CYTOPLASMIC PROTEIN"/>
    <property type="match status" value="1"/>
</dbReference>
<dbReference type="EMBL" id="AGCJ01000040">
    <property type="protein sequence ID" value="EHM41045.1"/>
    <property type="molecule type" value="Genomic_DNA"/>
</dbReference>
<name>G9YHD8_9FIRM</name>
<accession>G9YHD8</accession>
<dbReference type="AlphaFoldDB" id="G9YHD8"/>
<dbReference type="RefSeq" id="WP_006790047.1">
    <property type="nucleotide sequence ID" value="NZ_JH417586.1"/>
</dbReference>
<reference evidence="2 3" key="1">
    <citation type="submission" date="2011-08" db="EMBL/GenBank/DDBJ databases">
        <authorList>
            <person name="Weinstock G."/>
            <person name="Sodergren E."/>
            <person name="Clifton S."/>
            <person name="Fulton L."/>
            <person name="Fulton B."/>
            <person name="Courtney L."/>
            <person name="Fronick C."/>
            <person name="Harrison M."/>
            <person name="Strong C."/>
            <person name="Farmer C."/>
            <person name="Delahaunty K."/>
            <person name="Markovic C."/>
            <person name="Hall O."/>
            <person name="Minx P."/>
            <person name="Tomlinson C."/>
            <person name="Mitreva M."/>
            <person name="Hou S."/>
            <person name="Chen J."/>
            <person name="Wollam A."/>
            <person name="Pepin K.H."/>
            <person name="Johnson M."/>
            <person name="Bhonagiri V."/>
            <person name="Zhang X."/>
            <person name="Suruliraj S."/>
            <person name="Warren W."/>
            <person name="Chinwalla A."/>
            <person name="Mardis E.R."/>
            <person name="Wilson R.K."/>
        </authorList>
    </citation>
    <scope>NUCLEOTIDE SEQUENCE [LARGE SCALE GENOMIC DNA]</scope>
    <source>
        <strain evidence="2 3">F0357</strain>
    </source>
</reference>
<comment type="caution">
    <text evidence="2">The sequence shown here is derived from an EMBL/GenBank/DDBJ whole genome shotgun (WGS) entry which is preliminary data.</text>
</comment>
<dbReference type="InterPro" id="IPR036754">
    <property type="entry name" value="YbaK/aa-tRNA-synt-asso_dom_sf"/>
</dbReference>
<dbReference type="PATRIC" id="fig|861450.3.peg.997"/>
<dbReference type="InterPro" id="IPR007214">
    <property type="entry name" value="YbaK/aa-tRNA-synth-assoc-dom"/>
</dbReference>
<dbReference type="SUPFAM" id="SSF55826">
    <property type="entry name" value="YbaK/ProRS associated domain"/>
    <property type="match status" value="1"/>
</dbReference>
<dbReference type="PANTHER" id="PTHR30411:SF1">
    <property type="entry name" value="CYTOPLASMIC PROTEIN"/>
    <property type="match status" value="1"/>
</dbReference>
<dbReference type="CDD" id="cd04333">
    <property type="entry name" value="ProX_deacylase"/>
    <property type="match status" value="1"/>
</dbReference>
<proteinExistence type="predicted"/>
<protein>
    <submittedName>
        <fullName evidence="2">YbaK/proline--tRNA ligase associated domain protein</fullName>
    </submittedName>
</protein>
<evidence type="ECO:0000313" key="3">
    <source>
        <dbReference type="Proteomes" id="UP000005481"/>
    </source>
</evidence>
<dbReference type="Pfam" id="PF04073">
    <property type="entry name" value="tRNA_edit"/>
    <property type="match status" value="1"/>
</dbReference>
<dbReference type="GO" id="GO:0016874">
    <property type="term" value="F:ligase activity"/>
    <property type="evidence" value="ECO:0007669"/>
    <property type="project" value="UniProtKB-KW"/>
</dbReference>
<dbReference type="OrthoDB" id="9798760at2"/>
<dbReference type="eggNOG" id="COG2606">
    <property type="taxonomic scope" value="Bacteria"/>
</dbReference>
<dbReference type="GO" id="GO:0002161">
    <property type="term" value="F:aminoacyl-tRNA deacylase activity"/>
    <property type="evidence" value="ECO:0007669"/>
    <property type="project" value="InterPro"/>
</dbReference>